<dbReference type="OrthoDB" id="650247at2"/>
<dbReference type="AlphaFoldDB" id="A0A4Q9B9D3"/>
<evidence type="ECO:0000256" key="1">
    <source>
        <dbReference type="SAM" id="SignalP"/>
    </source>
</evidence>
<feature type="signal peptide" evidence="1">
    <location>
        <begin position="1"/>
        <end position="15"/>
    </location>
</feature>
<feature type="chain" id="PRO_5020676294" description="Outer membrane lipoprotein-sorting protein" evidence="1">
    <location>
        <begin position="16"/>
        <end position="222"/>
    </location>
</feature>
<evidence type="ECO:0000313" key="3">
    <source>
        <dbReference type="Proteomes" id="UP000293583"/>
    </source>
</evidence>
<evidence type="ECO:0000313" key="2">
    <source>
        <dbReference type="EMBL" id="TBH72099.1"/>
    </source>
</evidence>
<keyword evidence="1" id="KW-0732">Signal</keyword>
<evidence type="ECO:0008006" key="4">
    <source>
        <dbReference type="Google" id="ProtNLM"/>
    </source>
</evidence>
<organism evidence="2 3">
    <name type="scientific">Aquirufa antheringensis</name>
    <dbReference type="NCBI Taxonomy" id="2516559"/>
    <lineage>
        <taxon>Bacteria</taxon>
        <taxon>Pseudomonadati</taxon>
        <taxon>Bacteroidota</taxon>
        <taxon>Cytophagia</taxon>
        <taxon>Cytophagales</taxon>
        <taxon>Flectobacillaceae</taxon>
        <taxon>Aquirufa</taxon>
    </lineage>
</organism>
<dbReference type="RefSeq" id="WP_130923691.1">
    <property type="nucleotide sequence ID" value="NZ_JAANOL010000004.1"/>
</dbReference>
<reference evidence="2 3" key="1">
    <citation type="submission" date="2019-02" db="EMBL/GenBank/DDBJ databases">
        <title>Genome of a new Bacteroidetes strain.</title>
        <authorList>
            <person name="Pitt A."/>
        </authorList>
    </citation>
    <scope>NUCLEOTIDE SEQUENCE [LARGE SCALE GENOMIC DNA]</scope>
    <source>
        <strain evidence="2 3">103A-SOEBACH</strain>
    </source>
</reference>
<name>A0A4Q9B9D3_9BACT</name>
<proteinExistence type="predicted"/>
<accession>A0A4Q9B9D3</accession>
<keyword evidence="3" id="KW-1185">Reference proteome</keyword>
<sequence>MIRAILLLLSFSLFAQDANKSVVQVLARMNKVRDYKVDAQIKSDIPLIKIMPAKATIYFKQPEKFRMITKGIAILPKKGFTDLTALLKNKAAYNALFTGYEVIEGIKSESITLLPTDDSGEIVLAKIWVDPAADVILKSQITSRSNGTVLSTYVYGPEKAFGLPSELNITVDVKKFKIPKGVVVDINRTAVAPVNTRKTGQIRLSLTNYVINQGIEDKIFKD</sequence>
<protein>
    <recommendedName>
        <fullName evidence="4">Outer membrane lipoprotein-sorting protein</fullName>
    </recommendedName>
</protein>
<comment type="caution">
    <text evidence="2">The sequence shown here is derived from an EMBL/GenBank/DDBJ whole genome shotgun (WGS) entry which is preliminary data.</text>
</comment>
<dbReference type="EMBL" id="SEWY01000004">
    <property type="protein sequence ID" value="TBH72099.1"/>
    <property type="molecule type" value="Genomic_DNA"/>
</dbReference>
<gene>
    <name evidence="2" type="ORF">EWU20_09775</name>
</gene>
<dbReference type="Proteomes" id="UP000293583">
    <property type="component" value="Unassembled WGS sequence"/>
</dbReference>